<gene>
    <name evidence="2" type="ORF">H4R20_006095</name>
</gene>
<accession>A0A9W8HRH4</accession>
<evidence type="ECO:0000256" key="1">
    <source>
        <dbReference type="SAM" id="MobiDB-lite"/>
    </source>
</evidence>
<sequence length="342" mass="36493">MSDSPEVNAPTPAPAETDSDVAMHSEHSLVDMTPEQLSDIFRRAGEALRDSALDQYAELAARINPITNAATTAGETAEVEIPAVAVSAKTDAAPESSTTASQASSVTKDGVTLFKEGGTKFDGEDIVWSARAWIATVTEECKAFLPNAPPIVQLKLVMQMLAGKAKLLVAKKRISTLDALFEVLLLAFPQHDYDRRILQVLNNGSAFKDITPDMWGNHAWDVFRSMDQTDTNAQAVASALRARNQFAYAPTKIHPNHVTAANIESVCKVFNNESLMLTVDSRTAGAYMAGTNQGGGNGNGRNRGQSRNEGAAKASGQLQANAHAGQRTPATNANSNRQTALN</sequence>
<reference evidence="2" key="1">
    <citation type="submission" date="2022-07" db="EMBL/GenBank/DDBJ databases">
        <title>Phylogenomic reconstructions and comparative analyses of Kickxellomycotina fungi.</title>
        <authorList>
            <person name="Reynolds N.K."/>
            <person name="Stajich J.E."/>
            <person name="Barry K."/>
            <person name="Grigoriev I.V."/>
            <person name="Crous P."/>
            <person name="Smith M.E."/>
        </authorList>
    </citation>
    <scope>NUCLEOTIDE SEQUENCE</scope>
    <source>
        <strain evidence="2">NRRL 1565</strain>
    </source>
</reference>
<dbReference type="OrthoDB" id="10647395at2759"/>
<protein>
    <submittedName>
        <fullName evidence="2">Uncharacterized protein</fullName>
    </submittedName>
</protein>
<organism evidence="2 3">
    <name type="scientific">Coemansia guatemalensis</name>
    <dbReference type="NCBI Taxonomy" id="2761395"/>
    <lineage>
        <taxon>Eukaryota</taxon>
        <taxon>Fungi</taxon>
        <taxon>Fungi incertae sedis</taxon>
        <taxon>Zoopagomycota</taxon>
        <taxon>Kickxellomycotina</taxon>
        <taxon>Kickxellomycetes</taxon>
        <taxon>Kickxellales</taxon>
        <taxon>Kickxellaceae</taxon>
        <taxon>Coemansia</taxon>
    </lineage>
</organism>
<feature type="compositionally biased region" description="Gly residues" evidence="1">
    <location>
        <begin position="292"/>
        <end position="301"/>
    </location>
</feature>
<comment type="caution">
    <text evidence="2">The sequence shown here is derived from an EMBL/GenBank/DDBJ whole genome shotgun (WGS) entry which is preliminary data.</text>
</comment>
<name>A0A9W8HRH4_9FUNG</name>
<feature type="region of interest" description="Disordered" evidence="1">
    <location>
        <begin position="288"/>
        <end position="342"/>
    </location>
</feature>
<feature type="region of interest" description="Disordered" evidence="1">
    <location>
        <begin position="1"/>
        <end position="24"/>
    </location>
</feature>
<evidence type="ECO:0000313" key="3">
    <source>
        <dbReference type="Proteomes" id="UP001140094"/>
    </source>
</evidence>
<dbReference type="AlphaFoldDB" id="A0A9W8HRH4"/>
<dbReference type="EMBL" id="JANBUO010002394">
    <property type="protein sequence ID" value="KAJ2794825.1"/>
    <property type="molecule type" value="Genomic_DNA"/>
</dbReference>
<feature type="compositionally biased region" description="Polar residues" evidence="1">
    <location>
        <begin position="328"/>
        <end position="342"/>
    </location>
</feature>
<keyword evidence="3" id="KW-1185">Reference proteome</keyword>
<proteinExistence type="predicted"/>
<evidence type="ECO:0000313" key="2">
    <source>
        <dbReference type="EMBL" id="KAJ2794825.1"/>
    </source>
</evidence>
<dbReference type="Proteomes" id="UP001140094">
    <property type="component" value="Unassembled WGS sequence"/>
</dbReference>